<evidence type="ECO:0000259" key="5">
    <source>
        <dbReference type="PROSITE" id="PS50893"/>
    </source>
</evidence>
<evidence type="ECO:0000256" key="4">
    <source>
        <dbReference type="ARBA" id="ARBA00022840"/>
    </source>
</evidence>
<reference evidence="7" key="1">
    <citation type="submission" date="2016-09" db="EMBL/GenBank/DDBJ databases">
        <authorList>
            <person name="Koehorst J."/>
        </authorList>
    </citation>
    <scope>NUCLEOTIDE SEQUENCE [LARGE SCALE GENOMIC DNA]</scope>
</reference>
<gene>
    <name evidence="6" type="ORF">PYTT_2088</name>
</gene>
<evidence type="ECO:0000256" key="2">
    <source>
        <dbReference type="ARBA" id="ARBA00022448"/>
    </source>
</evidence>
<dbReference type="AlphaFoldDB" id="A0A1C7PC80"/>
<dbReference type="InterPro" id="IPR003593">
    <property type="entry name" value="AAA+_ATPase"/>
</dbReference>
<dbReference type="GO" id="GO:0055085">
    <property type="term" value="P:transmembrane transport"/>
    <property type="evidence" value="ECO:0007669"/>
    <property type="project" value="UniProtKB-ARBA"/>
</dbReference>
<name>A0A1C7PC80_9BACT</name>
<keyword evidence="7" id="KW-1185">Reference proteome</keyword>
<sequence length="341" mass="37484">METPLLDVQHLKTYFPVRKGILMRRAGWVKAVDDVSLTIREGETLGLVGESGCGKSTIGKTIVRLLKPTAGRILFQGTDISNLSEHRLRPLRPGIQMVFQDPADSLNQRMSVGQIVAEPYLIHRIGTPAERRDRVRALLDRVGLPPNAIDRFPFEFSGGQRQRIGIARALALNPKLLILDEPVSALDVSVQSQVLNLLLDLQEERKLSYLFIAHDLAVVKHISDRVAVMYLGKIVETAPSEEIYKNPKHAYTKALISAIPEPDPAKKNNARPLPGDVPSPIDPPAGSAFGHRIGHPAYEQSIGIDLTPVEIAMSHFVAPDPCALEADDLLQAQQAANRRTS</sequence>
<feature type="domain" description="ABC transporter" evidence="5">
    <location>
        <begin position="17"/>
        <end position="256"/>
    </location>
</feature>
<dbReference type="SMART" id="SM00382">
    <property type="entry name" value="AAA"/>
    <property type="match status" value="1"/>
</dbReference>
<dbReference type="PANTHER" id="PTHR43776:SF7">
    <property type="entry name" value="D,D-DIPEPTIDE TRANSPORT ATP-BINDING PROTEIN DDPF-RELATED"/>
    <property type="match status" value="1"/>
</dbReference>
<dbReference type="InterPro" id="IPR050319">
    <property type="entry name" value="ABC_transp_ATP-bind"/>
</dbReference>
<evidence type="ECO:0000256" key="3">
    <source>
        <dbReference type="ARBA" id="ARBA00022741"/>
    </source>
</evidence>
<keyword evidence="3" id="KW-0547">Nucleotide-binding</keyword>
<dbReference type="GO" id="GO:0005524">
    <property type="term" value="F:ATP binding"/>
    <property type="evidence" value="ECO:0007669"/>
    <property type="project" value="UniProtKB-KW"/>
</dbReference>
<evidence type="ECO:0000313" key="7">
    <source>
        <dbReference type="Proteomes" id="UP000176204"/>
    </source>
</evidence>
<evidence type="ECO:0000313" key="6">
    <source>
        <dbReference type="EMBL" id="SEH95911.1"/>
    </source>
</evidence>
<dbReference type="InterPro" id="IPR003439">
    <property type="entry name" value="ABC_transporter-like_ATP-bd"/>
</dbReference>
<comment type="similarity">
    <text evidence="1">Belongs to the ABC transporter superfamily.</text>
</comment>
<dbReference type="InterPro" id="IPR027417">
    <property type="entry name" value="P-loop_NTPase"/>
</dbReference>
<keyword evidence="4" id="KW-0067">ATP-binding</keyword>
<dbReference type="SUPFAM" id="SSF52540">
    <property type="entry name" value="P-loop containing nucleoside triphosphate hydrolases"/>
    <property type="match status" value="1"/>
</dbReference>
<organism evidence="6 7">
    <name type="scientific">Akkermansia glycaniphila</name>
    <dbReference type="NCBI Taxonomy" id="1679444"/>
    <lineage>
        <taxon>Bacteria</taxon>
        <taxon>Pseudomonadati</taxon>
        <taxon>Verrucomicrobiota</taxon>
        <taxon>Verrucomicrobiia</taxon>
        <taxon>Verrucomicrobiales</taxon>
        <taxon>Akkermansiaceae</taxon>
        <taxon>Akkermansia</taxon>
    </lineage>
</organism>
<dbReference type="KEGG" id="agl:PYTT_2088"/>
<keyword evidence="2" id="KW-0813">Transport</keyword>
<dbReference type="PROSITE" id="PS50893">
    <property type="entry name" value="ABC_TRANSPORTER_2"/>
    <property type="match status" value="1"/>
</dbReference>
<dbReference type="GO" id="GO:0016887">
    <property type="term" value="F:ATP hydrolysis activity"/>
    <property type="evidence" value="ECO:0007669"/>
    <property type="project" value="InterPro"/>
</dbReference>
<dbReference type="CDD" id="cd03257">
    <property type="entry name" value="ABC_NikE_OppD_transporters"/>
    <property type="match status" value="1"/>
</dbReference>
<dbReference type="EMBL" id="LT629973">
    <property type="protein sequence ID" value="SEH95911.1"/>
    <property type="molecule type" value="Genomic_DNA"/>
</dbReference>
<dbReference type="Gene3D" id="3.40.50.300">
    <property type="entry name" value="P-loop containing nucleotide triphosphate hydrolases"/>
    <property type="match status" value="1"/>
</dbReference>
<dbReference type="PATRIC" id="fig|1679444.3.peg.2839"/>
<dbReference type="NCBIfam" id="TIGR01727">
    <property type="entry name" value="oligo_HPY"/>
    <property type="match status" value="1"/>
</dbReference>
<evidence type="ECO:0000256" key="1">
    <source>
        <dbReference type="ARBA" id="ARBA00005417"/>
    </source>
</evidence>
<dbReference type="InterPro" id="IPR013563">
    <property type="entry name" value="Oligopep_ABC_C"/>
</dbReference>
<dbReference type="STRING" id="1679444.PYTT_2088"/>
<accession>A0A1C7PC80</accession>
<dbReference type="PANTHER" id="PTHR43776">
    <property type="entry name" value="TRANSPORT ATP-BINDING PROTEIN"/>
    <property type="match status" value="1"/>
</dbReference>
<dbReference type="PROSITE" id="PS00211">
    <property type="entry name" value="ABC_TRANSPORTER_1"/>
    <property type="match status" value="1"/>
</dbReference>
<dbReference type="Pfam" id="PF08352">
    <property type="entry name" value="oligo_HPY"/>
    <property type="match status" value="1"/>
</dbReference>
<protein>
    <submittedName>
        <fullName evidence="6">Abc transporter</fullName>
    </submittedName>
</protein>
<proteinExistence type="inferred from homology"/>
<dbReference type="InterPro" id="IPR017871">
    <property type="entry name" value="ABC_transporter-like_CS"/>
</dbReference>
<dbReference type="Proteomes" id="UP000176204">
    <property type="component" value="Chromosome I"/>
</dbReference>
<dbReference type="RefSeq" id="WP_067775416.1">
    <property type="nucleotide sequence ID" value="NZ_LIGX01000021.1"/>
</dbReference>
<dbReference type="GO" id="GO:0015833">
    <property type="term" value="P:peptide transport"/>
    <property type="evidence" value="ECO:0007669"/>
    <property type="project" value="InterPro"/>
</dbReference>
<dbReference type="FunFam" id="3.40.50.300:FF:000016">
    <property type="entry name" value="Oligopeptide ABC transporter ATP-binding component"/>
    <property type="match status" value="1"/>
</dbReference>
<dbReference type="Pfam" id="PF00005">
    <property type="entry name" value="ABC_tran"/>
    <property type="match status" value="1"/>
</dbReference>